<dbReference type="Proteomes" id="UP000324800">
    <property type="component" value="Unassembled WGS sequence"/>
</dbReference>
<reference evidence="2 3" key="1">
    <citation type="submission" date="2019-03" db="EMBL/GenBank/DDBJ databases">
        <title>Single cell metagenomics reveals metabolic interactions within the superorganism composed of flagellate Streblomastix strix and complex community of Bacteroidetes bacteria on its surface.</title>
        <authorList>
            <person name="Treitli S.C."/>
            <person name="Kolisko M."/>
            <person name="Husnik F."/>
            <person name="Keeling P."/>
            <person name="Hampl V."/>
        </authorList>
    </citation>
    <scope>NUCLEOTIDE SEQUENCE [LARGE SCALE GENOMIC DNA]</scope>
    <source>
        <strain evidence="2">ST1C</strain>
    </source>
</reference>
<organism evidence="2 3">
    <name type="scientific">Streblomastix strix</name>
    <dbReference type="NCBI Taxonomy" id="222440"/>
    <lineage>
        <taxon>Eukaryota</taxon>
        <taxon>Metamonada</taxon>
        <taxon>Preaxostyla</taxon>
        <taxon>Oxymonadida</taxon>
        <taxon>Streblomastigidae</taxon>
        <taxon>Streblomastix</taxon>
    </lineage>
</organism>
<gene>
    <name evidence="2" type="ORF">EZS28_031687</name>
</gene>
<dbReference type="OrthoDB" id="120181at2759"/>
<sequence>MRSVESRMDFIIKAYDVHAKRHILEHKTKAGDEKLYNYVINWIAYILQNAGKKTESSLVLKGIQGIGKNRFTDVLCELMAGYSCKNCTNIKELTGNFRSIVEGKVLIIANEMTNFGEDKRANNEGLKSIESDYTIRINEKNQPRRDAENVANFIFVSNNPYPVKIEASDRRYVVLKYLKDFEMRQLPMTEAKRDIIKTSKSQIEDV</sequence>
<evidence type="ECO:0000259" key="1">
    <source>
        <dbReference type="Pfam" id="PF19263"/>
    </source>
</evidence>
<dbReference type="SUPFAM" id="SSF52540">
    <property type="entry name" value="P-loop containing nucleoside triphosphate hydrolases"/>
    <property type="match status" value="1"/>
</dbReference>
<dbReference type="InterPro" id="IPR027417">
    <property type="entry name" value="P-loop_NTPase"/>
</dbReference>
<evidence type="ECO:0000313" key="3">
    <source>
        <dbReference type="Proteomes" id="UP000324800"/>
    </source>
</evidence>
<name>A0A5J4UQ19_9EUKA</name>
<dbReference type="EMBL" id="SNRW01013294">
    <property type="protein sequence ID" value="KAA6372786.1"/>
    <property type="molecule type" value="Genomic_DNA"/>
</dbReference>
<dbReference type="InterPro" id="IPR045455">
    <property type="entry name" value="NrS-1_pol-like_helicase"/>
</dbReference>
<comment type="caution">
    <text evidence="2">The sequence shown here is derived from an EMBL/GenBank/DDBJ whole genome shotgun (WGS) entry which is preliminary data.</text>
</comment>
<dbReference type="AlphaFoldDB" id="A0A5J4UQ19"/>
<dbReference type="Pfam" id="PF19263">
    <property type="entry name" value="DUF5906"/>
    <property type="match status" value="1"/>
</dbReference>
<proteinExistence type="predicted"/>
<evidence type="ECO:0000313" key="2">
    <source>
        <dbReference type="EMBL" id="KAA6372786.1"/>
    </source>
</evidence>
<feature type="domain" description="NrS-1 polymerase-like helicase" evidence="1">
    <location>
        <begin position="60"/>
        <end position="171"/>
    </location>
</feature>
<dbReference type="Gene3D" id="3.40.50.300">
    <property type="entry name" value="P-loop containing nucleotide triphosphate hydrolases"/>
    <property type="match status" value="1"/>
</dbReference>
<protein>
    <recommendedName>
        <fullName evidence="1">NrS-1 polymerase-like helicase domain-containing protein</fullName>
    </recommendedName>
</protein>
<accession>A0A5J4UQ19</accession>
<feature type="non-terminal residue" evidence="2">
    <location>
        <position position="206"/>
    </location>
</feature>